<sequence>MPTRIVGKPEYLPDPVWESVIRLHGAVDPETGHLTCHHYPIALQLVETGGGPVPALQVGDCILIVTGATYISRLLAEAKDSRLEEIGADYALVGSVRVSTEVLAHVLSSLRDWKSQVKFYTLTLEIDGRSRGAVVAVFQDQEGGWAAVLTDCERGGEESRSETLHL</sequence>
<dbReference type="Proteomes" id="UP000291213">
    <property type="component" value="Unassembled WGS sequence"/>
</dbReference>
<dbReference type="AlphaFoldDB" id="A0A401H9P1"/>
<evidence type="ECO:0000313" key="1">
    <source>
        <dbReference type="EMBL" id="GBF09110.1"/>
    </source>
</evidence>
<proteinExistence type="predicted"/>
<dbReference type="EMBL" id="BDMD01000042">
    <property type="protein sequence ID" value="GBF09110.1"/>
    <property type="molecule type" value="Genomic_DNA"/>
</dbReference>
<name>A0A401H9P1_AERPX</name>
<accession>A0A401H9P1</accession>
<dbReference type="RefSeq" id="WP_131160114.1">
    <property type="nucleotide sequence ID" value="NZ_BDMD01000042.1"/>
</dbReference>
<evidence type="ECO:0000313" key="2">
    <source>
        <dbReference type="Proteomes" id="UP000291213"/>
    </source>
</evidence>
<reference evidence="1 2" key="1">
    <citation type="submission" date="2017-02" db="EMBL/GenBank/DDBJ databases">
        <title>isolation and characterization of a novel temperate virus Aeropyrum globular virus 1 infecting hyperthermophilic archaeon Aeropyrum.</title>
        <authorList>
            <person name="Yumiya M."/>
            <person name="Yoshida T."/>
            <person name="Sako Y."/>
        </authorList>
    </citation>
    <scope>NUCLEOTIDE SEQUENCE [LARGE SCALE GENOMIC DNA]</scope>
    <source>
        <strain evidence="1 2">YK1-12-2013</strain>
    </source>
</reference>
<dbReference type="OrthoDB" id="14695at2157"/>
<organism evidence="1 2">
    <name type="scientific">Aeropyrum pernix</name>
    <dbReference type="NCBI Taxonomy" id="56636"/>
    <lineage>
        <taxon>Archaea</taxon>
        <taxon>Thermoproteota</taxon>
        <taxon>Thermoprotei</taxon>
        <taxon>Desulfurococcales</taxon>
        <taxon>Desulfurococcaceae</taxon>
        <taxon>Aeropyrum</taxon>
    </lineage>
</organism>
<protein>
    <submittedName>
        <fullName evidence="1">Uncharacterized protein</fullName>
    </submittedName>
</protein>
<gene>
    <name evidence="1" type="ORF">apy_08350</name>
</gene>
<comment type="caution">
    <text evidence="1">The sequence shown here is derived from an EMBL/GenBank/DDBJ whole genome shotgun (WGS) entry which is preliminary data.</text>
</comment>